<evidence type="ECO:0000313" key="1">
    <source>
        <dbReference type="EMBL" id="URE04913.1"/>
    </source>
</evidence>
<organism evidence="1 2">
    <name type="scientific">Musa troglodytarum</name>
    <name type="common">fe'i banana</name>
    <dbReference type="NCBI Taxonomy" id="320322"/>
    <lineage>
        <taxon>Eukaryota</taxon>
        <taxon>Viridiplantae</taxon>
        <taxon>Streptophyta</taxon>
        <taxon>Embryophyta</taxon>
        <taxon>Tracheophyta</taxon>
        <taxon>Spermatophyta</taxon>
        <taxon>Magnoliopsida</taxon>
        <taxon>Liliopsida</taxon>
        <taxon>Zingiberales</taxon>
        <taxon>Musaceae</taxon>
        <taxon>Musa</taxon>
    </lineage>
</organism>
<protein>
    <submittedName>
        <fullName evidence="1">Uncharacterized protein</fullName>
    </submittedName>
</protein>
<accession>A0A9E7K3D3</accession>
<evidence type="ECO:0000313" key="2">
    <source>
        <dbReference type="Proteomes" id="UP001055439"/>
    </source>
</evidence>
<keyword evidence="2" id="KW-1185">Reference proteome</keyword>
<dbReference type="Proteomes" id="UP001055439">
    <property type="component" value="Chromosome 5"/>
</dbReference>
<proteinExistence type="predicted"/>
<gene>
    <name evidence="1" type="ORF">MUK42_02086</name>
</gene>
<dbReference type="AlphaFoldDB" id="A0A9E7K3D3"/>
<reference evidence="1" key="1">
    <citation type="submission" date="2022-05" db="EMBL/GenBank/DDBJ databases">
        <title>The Musa troglodytarum L. genome provides insights into the mechanism of non-climacteric behaviour and enrichment of carotenoids.</title>
        <authorList>
            <person name="Wang J."/>
        </authorList>
    </citation>
    <scope>NUCLEOTIDE SEQUENCE</scope>
    <source>
        <tissue evidence="1">Leaf</tissue>
    </source>
</reference>
<sequence length="32" mass="3829">MTQEQVSLVLYHVLPKYYTLFTFKTTSYLVNT</sequence>
<dbReference type="EMBL" id="CP097507">
    <property type="protein sequence ID" value="URE04913.1"/>
    <property type="molecule type" value="Genomic_DNA"/>
</dbReference>
<dbReference type="OrthoDB" id="286301at2759"/>
<name>A0A9E7K3D3_9LILI</name>